<organism evidence="1 2">
    <name type="scientific">Choristoneura fumiferana</name>
    <name type="common">Spruce budworm moth</name>
    <name type="synonym">Archips fumiferana</name>
    <dbReference type="NCBI Taxonomy" id="7141"/>
    <lineage>
        <taxon>Eukaryota</taxon>
        <taxon>Metazoa</taxon>
        <taxon>Ecdysozoa</taxon>
        <taxon>Arthropoda</taxon>
        <taxon>Hexapoda</taxon>
        <taxon>Insecta</taxon>
        <taxon>Pterygota</taxon>
        <taxon>Neoptera</taxon>
        <taxon>Endopterygota</taxon>
        <taxon>Lepidoptera</taxon>
        <taxon>Glossata</taxon>
        <taxon>Ditrysia</taxon>
        <taxon>Tortricoidea</taxon>
        <taxon>Tortricidae</taxon>
        <taxon>Tortricinae</taxon>
        <taxon>Choristoneura</taxon>
    </lineage>
</organism>
<accession>A0ACC0KM45</accession>
<evidence type="ECO:0000313" key="2">
    <source>
        <dbReference type="Proteomes" id="UP001064048"/>
    </source>
</evidence>
<comment type="caution">
    <text evidence="1">The sequence shown here is derived from an EMBL/GenBank/DDBJ whole genome shotgun (WGS) entry which is preliminary data.</text>
</comment>
<reference evidence="1 2" key="1">
    <citation type="journal article" date="2022" name="Genome Biol. Evol.">
        <title>The Spruce Budworm Genome: Reconstructing the Evolutionary History of Antifreeze Proteins.</title>
        <authorList>
            <person name="Beliveau C."/>
            <person name="Gagne P."/>
            <person name="Picq S."/>
            <person name="Vernygora O."/>
            <person name="Keeling C.I."/>
            <person name="Pinkney K."/>
            <person name="Doucet D."/>
            <person name="Wen F."/>
            <person name="Johnston J.S."/>
            <person name="Maaroufi H."/>
            <person name="Boyle B."/>
            <person name="Laroche J."/>
            <person name="Dewar K."/>
            <person name="Juretic N."/>
            <person name="Blackburn G."/>
            <person name="Nisole A."/>
            <person name="Brunet B."/>
            <person name="Brandao M."/>
            <person name="Lumley L."/>
            <person name="Duan J."/>
            <person name="Quan G."/>
            <person name="Lucarotti C.J."/>
            <person name="Roe A.D."/>
            <person name="Sperling F.A.H."/>
            <person name="Levesque R.C."/>
            <person name="Cusson M."/>
        </authorList>
    </citation>
    <scope>NUCLEOTIDE SEQUENCE [LARGE SCALE GENOMIC DNA]</scope>
    <source>
        <strain evidence="1">Glfc:IPQL:Cfum</strain>
    </source>
</reference>
<evidence type="ECO:0000313" key="1">
    <source>
        <dbReference type="EMBL" id="KAI8437292.1"/>
    </source>
</evidence>
<name>A0ACC0KM45_CHOFU</name>
<proteinExistence type="predicted"/>
<dbReference type="Proteomes" id="UP001064048">
    <property type="component" value="Chromosome 20"/>
</dbReference>
<protein>
    <submittedName>
        <fullName evidence="1">Uncharacterized protein</fullName>
    </submittedName>
</protein>
<gene>
    <name evidence="1" type="ORF">MSG28_011664</name>
</gene>
<dbReference type="EMBL" id="CM046120">
    <property type="protein sequence ID" value="KAI8437292.1"/>
    <property type="molecule type" value="Genomic_DNA"/>
</dbReference>
<sequence length="243" mass="26859">MVIEKVHGLQATSMSLNDRFTMLGSAPPPRPRMPRRRPSVGSLFNQNIKLNQNQDLIEQLARRLEQQARRQSLRQRLGVGPGALRRFGSESSLPGRLRSNSIGSLNQRGIKSRISWRQSHGNLSRAASFGNLSQGTWRGRTLRGFRRRGANRALRGRLRGGVNFGRVNRASNAAARGRSAGKTARGAARGRGRGRGGVVRNQAPKPVPTKEELDHQLDLYMAGTKSALDAELDTYMKNAMDTE</sequence>
<keyword evidence="2" id="KW-1185">Reference proteome</keyword>